<organism evidence="1">
    <name type="scientific">Paenibacillus sp. BIHB 4019</name>
    <dbReference type="NCBI Taxonomy" id="1870819"/>
    <lineage>
        <taxon>Bacteria</taxon>
        <taxon>Bacillati</taxon>
        <taxon>Bacillota</taxon>
        <taxon>Bacilli</taxon>
        <taxon>Bacillales</taxon>
        <taxon>Paenibacillaceae</taxon>
        <taxon>Paenibacillus</taxon>
    </lineage>
</organism>
<dbReference type="SUPFAM" id="SSF50969">
    <property type="entry name" value="YVTN repeat-like/Quinoprotein amine dehydrogenase"/>
    <property type="match status" value="1"/>
</dbReference>
<name>A0A1B2DE82_9BACL</name>
<evidence type="ECO:0008006" key="2">
    <source>
        <dbReference type="Google" id="ProtNLM"/>
    </source>
</evidence>
<protein>
    <recommendedName>
        <fullName evidence="2">WD40 repeat domain-containing protein</fullName>
    </recommendedName>
</protein>
<dbReference type="AlphaFoldDB" id="A0A1B2DE82"/>
<dbReference type="InterPro" id="IPR011044">
    <property type="entry name" value="Quino_amine_DH_bsu"/>
</dbReference>
<dbReference type="EMBL" id="CP016808">
    <property type="protein sequence ID" value="ANY66021.1"/>
    <property type="molecule type" value="Genomic_DNA"/>
</dbReference>
<gene>
    <name evidence="1" type="ORF">BBD42_05780</name>
</gene>
<sequence length="357" mass="40161">MPLHHISLPALSASPGSIAVLHPLPDEQNRSVLALNHACELWKLNLATGLAEQLLQVDIPEFNIHHPVQVVISKDGQYAAVSNCFGRHAAVYDLLVRQQMMELSRDDYHSEVCTFPLAFAEIDGRSLLIHGTLWNRVDLTDVLSGELLSSRPQAEYEDDGYLDYFHAKLYVSPDQQRVVDTGWVWQPVGIIRSWNVRAWLNNARESEDGASVSSPWKMLVDWGLPAAWVDSQTIAIWGQVDGDLFDEEDLPDEGALPVVMVFNVLTGERSIVLREVPAYETTSPIENVYPHPQGKLAVDGDRLFLWGRGLNMTVWNRHDGAQEATEEAFCPDLYHEEARLFLQLDSQGGISAWRYKP</sequence>
<proteinExistence type="predicted"/>
<accession>A0A1B2DE82</accession>
<reference evidence="1" key="1">
    <citation type="submission" date="2016-08" db="EMBL/GenBank/DDBJ databases">
        <title>Complete Genome Seqeunce of Paenibacillus sp. BIHB 4019 from tea rhizoplane.</title>
        <authorList>
            <person name="Thakur R."/>
            <person name="Swarnkar M.K."/>
            <person name="Gulati A."/>
        </authorList>
    </citation>
    <scope>NUCLEOTIDE SEQUENCE [LARGE SCALE GENOMIC DNA]</scope>
    <source>
        <strain evidence="1">BIHB4019</strain>
    </source>
</reference>
<evidence type="ECO:0000313" key="1">
    <source>
        <dbReference type="EMBL" id="ANY66021.1"/>
    </source>
</evidence>